<organism evidence="1 2">
    <name type="scientific">Halosquirtibacter laminarini</name>
    <dbReference type="NCBI Taxonomy" id="3374600"/>
    <lineage>
        <taxon>Bacteria</taxon>
        <taxon>Pseudomonadati</taxon>
        <taxon>Bacteroidota</taxon>
        <taxon>Bacteroidia</taxon>
        <taxon>Marinilabiliales</taxon>
        <taxon>Prolixibacteraceae</taxon>
        <taxon>Halosquirtibacter</taxon>
    </lineage>
</organism>
<keyword evidence="2" id="KW-1185">Reference proteome</keyword>
<sequence>MQKRCPRCHETFECCHDKIESCWCSKVKIDKVTYHYISNNFNDCLCKKCTEALQSSNNQNIQNQ</sequence>
<dbReference type="Proteomes" id="UP000826212">
    <property type="component" value="Chromosome"/>
</dbReference>
<protein>
    <submittedName>
        <fullName evidence="1">Cysteine-rich CWC family protein</fullName>
    </submittedName>
</protein>
<gene>
    <name evidence="1" type="ORF">K4L44_07110</name>
</gene>
<evidence type="ECO:0000313" key="1">
    <source>
        <dbReference type="EMBL" id="QZE15595.1"/>
    </source>
</evidence>
<evidence type="ECO:0000313" key="2">
    <source>
        <dbReference type="Proteomes" id="UP000826212"/>
    </source>
</evidence>
<accession>A0AC61NIP2</accession>
<name>A0AC61NIP2_9BACT</name>
<proteinExistence type="predicted"/>
<dbReference type="EMBL" id="CP081303">
    <property type="protein sequence ID" value="QZE15595.1"/>
    <property type="molecule type" value="Genomic_DNA"/>
</dbReference>
<reference evidence="1" key="1">
    <citation type="submission" date="2021-08" db="EMBL/GenBank/DDBJ databases">
        <title>Novel anaerobic bacterium isolated from sea squirt in East Sea, Republic of Korea.</title>
        <authorList>
            <person name="Nguyen T.H."/>
            <person name="Li Z."/>
            <person name="Lee Y.-J."/>
            <person name="Ko J."/>
            <person name="Kim S.-G."/>
        </authorList>
    </citation>
    <scope>NUCLEOTIDE SEQUENCE</scope>
    <source>
        <strain evidence="1">KCTC 25031</strain>
    </source>
</reference>